<dbReference type="Proteomes" id="UP000652567">
    <property type="component" value="Unassembled WGS sequence"/>
</dbReference>
<dbReference type="PANTHER" id="PTHR43364">
    <property type="entry name" value="NADH-SPECIFIC METHYLGLYOXAL REDUCTASE-RELATED"/>
    <property type="match status" value="1"/>
</dbReference>
<name>A0A928YV28_9GAMM</name>
<dbReference type="InterPro" id="IPR023210">
    <property type="entry name" value="NADP_OxRdtase_dom"/>
</dbReference>
<dbReference type="NCBIfam" id="NF007912">
    <property type="entry name" value="PRK10625.1"/>
    <property type="match status" value="1"/>
</dbReference>
<comment type="caution">
    <text evidence="6">The sequence shown here is derived from an EMBL/GenBank/DDBJ whole genome shotgun (WGS) entry which is preliminary data.</text>
</comment>
<keyword evidence="1" id="KW-0521">NADP</keyword>
<evidence type="ECO:0000313" key="6">
    <source>
        <dbReference type="EMBL" id="MBE8716623.1"/>
    </source>
</evidence>
<dbReference type="AlphaFoldDB" id="A0A928YV28"/>
<accession>A0A928YV28</accession>
<evidence type="ECO:0000256" key="4">
    <source>
        <dbReference type="ARBA" id="ARBA00070119"/>
    </source>
</evidence>
<dbReference type="PANTHER" id="PTHR43364:SF17">
    <property type="entry name" value="ALDO KETO REDUCTASE"/>
    <property type="match status" value="1"/>
</dbReference>
<comment type="similarity">
    <text evidence="3">Belongs to the aldo/keto reductase family. Aldo/keto reductase 2 subfamily.</text>
</comment>
<evidence type="ECO:0000259" key="5">
    <source>
        <dbReference type="Pfam" id="PF00248"/>
    </source>
</evidence>
<keyword evidence="7" id="KW-1185">Reference proteome</keyword>
<evidence type="ECO:0000256" key="3">
    <source>
        <dbReference type="ARBA" id="ARBA00038157"/>
    </source>
</evidence>
<dbReference type="GO" id="GO:0016491">
    <property type="term" value="F:oxidoreductase activity"/>
    <property type="evidence" value="ECO:0007669"/>
    <property type="project" value="UniProtKB-KW"/>
</dbReference>
<dbReference type="InterPro" id="IPR036812">
    <property type="entry name" value="NAD(P)_OxRdtase_dom_sf"/>
</dbReference>
<dbReference type="EMBL" id="PRDL01000001">
    <property type="protein sequence ID" value="MBE8716623.1"/>
    <property type="molecule type" value="Genomic_DNA"/>
</dbReference>
<organism evidence="6 7">
    <name type="scientific">Cellvibrio polysaccharolyticus</name>
    <dbReference type="NCBI Taxonomy" id="2082724"/>
    <lineage>
        <taxon>Bacteria</taxon>
        <taxon>Pseudomonadati</taxon>
        <taxon>Pseudomonadota</taxon>
        <taxon>Gammaproteobacteria</taxon>
        <taxon>Cellvibrionales</taxon>
        <taxon>Cellvibrionaceae</taxon>
        <taxon>Cellvibrio</taxon>
    </lineage>
</organism>
<dbReference type="Pfam" id="PF00248">
    <property type="entry name" value="Aldo_ket_red"/>
    <property type="match status" value="1"/>
</dbReference>
<dbReference type="FunFam" id="3.20.20.100:FF:000005">
    <property type="entry name" value="NADP(H)-dependent aldo-keto reductase"/>
    <property type="match status" value="1"/>
</dbReference>
<evidence type="ECO:0000256" key="2">
    <source>
        <dbReference type="ARBA" id="ARBA00023002"/>
    </source>
</evidence>
<proteinExistence type="inferred from homology"/>
<dbReference type="SUPFAM" id="SSF51430">
    <property type="entry name" value="NAD(P)-linked oxidoreductase"/>
    <property type="match status" value="1"/>
</dbReference>
<dbReference type="InterPro" id="IPR050523">
    <property type="entry name" value="AKR_Detox_Biosynth"/>
</dbReference>
<reference evidence="6" key="1">
    <citation type="submission" date="2018-07" db="EMBL/GenBank/DDBJ databases">
        <title>Genome assembly of strain Ka43.</title>
        <authorList>
            <person name="Kukolya J."/>
            <person name="Nagy I."/>
            <person name="Horvath B."/>
            <person name="Toth A."/>
        </authorList>
    </citation>
    <scope>NUCLEOTIDE SEQUENCE</scope>
    <source>
        <strain evidence="6">KB43</strain>
    </source>
</reference>
<dbReference type="CDD" id="cd19094">
    <property type="entry name" value="AKR_Tas-like"/>
    <property type="match status" value="1"/>
</dbReference>
<sequence length="349" mass="38611">MQYRRPGNADFDISVIGLGTMTWGEQNTEAEAHQQLDYALSRGVNFIDTAEMYPVPPLPDTQGDTERFIGSWLTRSGKRNQVILASKAAGPVGGNRPGHIRNGKPHFDRANLSQALDDSLRRLQTDYLDLYQLHWPDRPVNSFGQLGYQWAPLDEQAASIEETLQVLADFVQAGKIRSIGVSNETPWGVAQFLRISDKLNLPRIVSIQNPYSLLNRTYEIGLSEFSRYENIGLLAYSPLAFGVLSGKYLNGARPEKARLTLFDRFTRYTKAPIDVAAKAYVELAKEVGISPVHLALAFVNSRPFVTSNLIGATSLEQLKENIDSIDVVLSDDVLAAIEAIHLSNANPAP</sequence>
<gene>
    <name evidence="6" type="ORF">C4F51_05405</name>
</gene>
<dbReference type="PRINTS" id="PR00069">
    <property type="entry name" value="ALDKETRDTASE"/>
</dbReference>
<dbReference type="RefSeq" id="WP_193907825.1">
    <property type="nucleotide sequence ID" value="NZ_PRDL01000001.1"/>
</dbReference>
<evidence type="ECO:0000313" key="7">
    <source>
        <dbReference type="Proteomes" id="UP000652567"/>
    </source>
</evidence>
<protein>
    <recommendedName>
        <fullName evidence="4">Protein tas</fullName>
    </recommendedName>
</protein>
<feature type="domain" description="NADP-dependent oxidoreductase" evidence="5">
    <location>
        <begin position="16"/>
        <end position="340"/>
    </location>
</feature>
<keyword evidence="2" id="KW-0560">Oxidoreductase</keyword>
<dbReference type="InterPro" id="IPR020471">
    <property type="entry name" value="AKR"/>
</dbReference>
<evidence type="ECO:0000256" key="1">
    <source>
        <dbReference type="ARBA" id="ARBA00022857"/>
    </source>
</evidence>
<dbReference type="Gene3D" id="3.20.20.100">
    <property type="entry name" value="NADP-dependent oxidoreductase domain"/>
    <property type="match status" value="1"/>
</dbReference>